<dbReference type="OrthoDB" id="5657095at2"/>
<dbReference type="AlphaFoldDB" id="A0A411ECC1"/>
<evidence type="ECO:0000256" key="2">
    <source>
        <dbReference type="ARBA" id="ARBA00023043"/>
    </source>
</evidence>
<dbReference type="EMBL" id="CP035544">
    <property type="protein sequence ID" value="QBA65184.1"/>
    <property type="molecule type" value="Genomic_DNA"/>
</dbReference>
<dbReference type="Proteomes" id="UP000290889">
    <property type="component" value="Chromosome"/>
</dbReference>
<dbReference type="PROSITE" id="PS50088">
    <property type="entry name" value="ANK_REPEAT"/>
    <property type="match status" value="3"/>
</dbReference>
<organism evidence="4 5">
    <name type="scientific">Muriicola soli</name>
    <dbReference type="NCBI Taxonomy" id="2507538"/>
    <lineage>
        <taxon>Bacteria</taxon>
        <taxon>Pseudomonadati</taxon>
        <taxon>Bacteroidota</taxon>
        <taxon>Flavobacteriia</taxon>
        <taxon>Flavobacteriales</taxon>
        <taxon>Flavobacteriaceae</taxon>
        <taxon>Muriicola</taxon>
    </lineage>
</organism>
<reference evidence="4 5" key="1">
    <citation type="submission" date="2019-01" db="EMBL/GenBank/DDBJ databases">
        <title>Muriicola soli sp. nov., isolated from soil.</title>
        <authorList>
            <person name="Kang H.J."/>
            <person name="Kim S.B."/>
        </authorList>
    </citation>
    <scope>NUCLEOTIDE SEQUENCE [LARGE SCALE GENOMIC DNA]</scope>
    <source>
        <strain evidence="4 5">MMS17-SY002</strain>
    </source>
</reference>
<dbReference type="PANTHER" id="PTHR24171:SF9">
    <property type="entry name" value="ANKYRIN REPEAT DOMAIN-CONTAINING PROTEIN 39"/>
    <property type="match status" value="1"/>
</dbReference>
<proteinExistence type="predicted"/>
<keyword evidence="5" id="KW-1185">Reference proteome</keyword>
<dbReference type="PANTHER" id="PTHR24171">
    <property type="entry name" value="ANKYRIN REPEAT DOMAIN-CONTAINING PROTEIN 39-RELATED"/>
    <property type="match status" value="1"/>
</dbReference>
<dbReference type="Pfam" id="PF12796">
    <property type="entry name" value="Ank_2"/>
    <property type="match status" value="1"/>
</dbReference>
<keyword evidence="1" id="KW-0677">Repeat</keyword>
<gene>
    <name evidence="4" type="ORF">EQY75_11975</name>
</gene>
<dbReference type="InterPro" id="IPR002110">
    <property type="entry name" value="Ankyrin_rpt"/>
</dbReference>
<dbReference type="RefSeq" id="WP_129606175.1">
    <property type="nucleotide sequence ID" value="NZ_CP035544.1"/>
</dbReference>
<accession>A0A411ECC1</accession>
<dbReference type="InterPro" id="IPR036770">
    <property type="entry name" value="Ankyrin_rpt-contain_sf"/>
</dbReference>
<feature type="repeat" description="ANK" evidence="3">
    <location>
        <begin position="35"/>
        <end position="67"/>
    </location>
</feature>
<dbReference type="PROSITE" id="PS50297">
    <property type="entry name" value="ANK_REP_REGION"/>
    <property type="match status" value="3"/>
</dbReference>
<keyword evidence="2 3" id="KW-0040">ANK repeat</keyword>
<evidence type="ECO:0000313" key="5">
    <source>
        <dbReference type="Proteomes" id="UP000290889"/>
    </source>
</evidence>
<sequence length="156" mass="17276">MEQESFFNAIRTGDLNKIKSLVKQHPELLTVKDKRGSTPLILGAYYNHQDVVEYLLQKGVNVDEKDGTGNTALMGVCFKGYKDIAELLMKAGADVNTTNAMGSSCLIFAVTFNQLEIAQLLVKHGADIHVRDARGHTALDHAKMQGFRHFQSLLTQ</sequence>
<feature type="repeat" description="ANK" evidence="3">
    <location>
        <begin position="68"/>
        <end position="100"/>
    </location>
</feature>
<evidence type="ECO:0000313" key="4">
    <source>
        <dbReference type="EMBL" id="QBA65184.1"/>
    </source>
</evidence>
<evidence type="ECO:0000256" key="3">
    <source>
        <dbReference type="PROSITE-ProRule" id="PRU00023"/>
    </source>
</evidence>
<dbReference type="Pfam" id="PF00023">
    <property type="entry name" value="Ank"/>
    <property type="match status" value="1"/>
</dbReference>
<dbReference type="Gene3D" id="1.25.40.20">
    <property type="entry name" value="Ankyrin repeat-containing domain"/>
    <property type="match status" value="1"/>
</dbReference>
<dbReference type="PRINTS" id="PR01415">
    <property type="entry name" value="ANKYRIN"/>
</dbReference>
<protein>
    <submittedName>
        <fullName evidence="4">Ankyrin repeat domain-containing protein</fullName>
    </submittedName>
</protein>
<dbReference type="KEGG" id="mur:EQY75_11975"/>
<dbReference type="SMART" id="SM00248">
    <property type="entry name" value="ANK"/>
    <property type="match status" value="3"/>
</dbReference>
<dbReference type="SUPFAM" id="SSF48403">
    <property type="entry name" value="Ankyrin repeat"/>
    <property type="match status" value="1"/>
</dbReference>
<evidence type="ECO:0000256" key="1">
    <source>
        <dbReference type="ARBA" id="ARBA00022737"/>
    </source>
</evidence>
<name>A0A411ECC1_9FLAO</name>
<feature type="repeat" description="ANK" evidence="3">
    <location>
        <begin position="101"/>
        <end position="133"/>
    </location>
</feature>